<gene>
    <name evidence="2" type="ORF">PPL_02345</name>
</gene>
<dbReference type="PROSITE" id="PS50012">
    <property type="entry name" value="RCC1_3"/>
    <property type="match status" value="3"/>
</dbReference>
<feature type="repeat" description="RCC1" evidence="1">
    <location>
        <begin position="648"/>
        <end position="696"/>
    </location>
</feature>
<dbReference type="AlphaFoldDB" id="D3B218"/>
<dbReference type="Proteomes" id="UP000001396">
    <property type="component" value="Unassembled WGS sequence"/>
</dbReference>
<dbReference type="SUPFAM" id="SSF50985">
    <property type="entry name" value="RCC1/BLIP-II"/>
    <property type="match status" value="1"/>
</dbReference>
<feature type="repeat" description="RCC1" evidence="1">
    <location>
        <begin position="551"/>
        <end position="600"/>
    </location>
</feature>
<dbReference type="EMBL" id="ADBJ01000008">
    <property type="protein sequence ID" value="EFA85342.1"/>
    <property type="molecule type" value="Genomic_DNA"/>
</dbReference>
<dbReference type="FunCoup" id="D3B218">
    <property type="interactions" value="805"/>
</dbReference>
<dbReference type="OMA" id="PMISIWA"/>
<dbReference type="SUPFAM" id="SSF48403">
    <property type="entry name" value="Ankyrin repeat"/>
    <property type="match status" value="1"/>
</dbReference>
<protein>
    <submittedName>
        <fullName evidence="2">Regulator of chromosome condensation domain-containing protein</fullName>
    </submittedName>
</protein>
<evidence type="ECO:0000256" key="1">
    <source>
        <dbReference type="PROSITE-ProRule" id="PRU00235"/>
    </source>
</evidence>
<sequence>MCFCKSNLQLLKSSVPRKSEKTPIVFNNRLLNKLIFKYVVDILSFNSKSKLFRWDELVNSPALLAGNNYLKLLKRYHQEENQSSDSMAKVLENAIRGGSMEMFQYLLDHYRMDQRAKLPKAFVVQKLMIDSSVYRRVDFVHYLLQRYQEFAWSYGTMMLHVPYSGDIEQLKFFSDRFKSNDINYMIFEKAASAGQVEMIKWLATNRSKGIEKSNMFTIAADNGHFELVKFLYENGGRGYLPGDSAAKYTLEMVKWFNNTKGSYFTNMAMTNAAENGKLDIVIWLNENRTEQCLPNTVNLSANNGHLEVVKWFYENRTERFSGDIFEIVKNGYFDLLKYLYAQHCSGGGDGNKLHFVEQPTVGAARSGHIDILKWLYENGMDGGGGSGTEELSLSAAIFQSQIEVAEWLIKNKEINFEKLPYKNSHGQLGTNLTDGDHNKLVYDQDNFTPVPTLYKGEVRYISTGVLHSGIINTNGELFTFGSGSFFKLGIGNSEDYKIPQIVHVAPGHKVSMVACANEHTLALANGKIYSWVKVANLSVGDRHMGAVDTDGWIYTWGSNGELQLGMDGGDKNTPTMNTKLRCEIQQIECGGTFTAVISKDDDNNSLYVFGQFANIHVSSTPKKFMTGVESVSCSHDCSNNLLAIKKNGEVWSAGWSRYGQAGTVDEVAQFGKLASIIAKPVMVACGAYHSAMLFTDPVEIAFQLVWSNHLEMAYNVASKYYDKVLLHSNSDGDSFLHIIAKKRIQQQPEVFKLFTLINKLNGAGRPPFFYNGSLLKWYKLNMPDIYFRDREGQTCLHYYCKNNMYDDIPHILSYSAFDERVRDSEMKRAFEYIPKDIAFKLKKRFDIADIGIIYHKQNKSLAERIKKSIEETQITCELIHDTDNVKKRCIGYVFLVSKVSLETEFTRDLLVNVLVKSPMISIWAEKLAIKDPTLESCIYRSQLVDFSQEGLYHDSLSTLLEGIDNLMQFIPKEQAEAEESDLKVDSEFVKISGEESIYISYDTSKQQQYSALFKFLEQQKITVVSKEQGLLSSWVVVVIINSKDFSAQTRDEISLAENRNKPVIPIYYEEGSLDQGSIYTFANSPKLRFDDESFHQLLTLIKLNYHYLHNSSKLFNLLKQ</sequence>
<dbReference type="GeneID" id="31357870"/>
<keyword evidence="3" id="KW-1185">Reference proteome</keyword>
<dbReference type="InterPro" id="IPR009091">
    <property type="entry name" value="RCC1/BLIP-II"/>
</dbReference>
<name>D3B218_HETP5</name>
<dbReference type="InParanoid" id="D3B218"/>
<organism evidence="2 3">
    <name type="scientific">Heterostelium pallidum (strain ATCC 26659 / Pp 5 / PN500)</name>
    <name type="common">Cellular slime mold</name>
    <name type="synonym">Polysphondylium pallidum</name>
    <dbReference type="NCBI Taxonomy" id="670386"/>
    <lineage>
        <taxon>Eukaryota</taxon>
        <taxon>Amoebozoa</taxon>
        <taxon>Evosea</taxon>
        <taxon>Eumycetozoa</taxon>
        <taxon>Dictyostelia</taxon>
        <taxon>Acytosteliales</taxon>
        <taxon>Acytosteliaceae</taxon>
        <taxon>Heterostelium</taxon>
    </lineage>
</organism>
<dbReference type="Pfam" id="PF00415">
    <property type="entry name" value="RCC1"/>
    <property type="match status" value="2"/>
</dbReference>
<evidence type="ECO:0000313" key="2">
    <source>
        <dbReference type="EMBL" id="EFA85342.1"/>
    </source>
</evidence>
<dbReference type="STRING" id="670386.D3B218"/>
<reference evidence="2 3" key="1">
    <citation type="journal article" date="2011" name="Genome Res.">
        <title>Phylogeny-wide analysis of social amoeba genomes highlights ancient origins for complex intercellular communication.</title>
        <authorList>
            <person name="Heidel A.J."/>
            <person name="Lawal H.M."/>
            <person name="Felder M."/>
            <person name="Schilde C."/>
            <person name="Helps N.R."/>
            <person name="Tunggal B."/>
            <person name="Rivero F."/>
            <person name="John U."/>
            <person name="Schleicher M."/>
            <person name="Eichinger L."/>
            <person name="Platzer M."/>
            <person name="Noegel A.A."/>
            <person name="Schaap P."/>
            <person name="Gloeckner G."/>
        </authorList>
    </citation>
    <scope>NUCLEOTIDE SEQUENCE [LARGE SCALE GENOMIC DNA]</scope>
    <source>
        <strain evidence="3">ATCC 26659 / Pp 5 / PN500</strain>
    </source>
</reference>
<evidence type="ECO:0000313" key="3">
    <source>
        <dbReference type="Proteomes" id="UP000001396"/>
    </source>
</evidence>
<dbReference type="Gene3D" id="1.25.40.20">
    <property type="entry name" value="Ankyrin repeat-containing domain"/>
    <property type="match status" value="1"/>
</dbReference>
<dbReference type="PANTHER" id="PTHR46586">
    <property type="entry name" value="ANKYRIN REPEAT-CONTAINING PROTEIN"/>
    <property type="match status" value="1"/>
</dbReference>
<dbReference type="RefSeq" id="XP_020437451.1">
    <property type="nucleotide sequence ID" value="XM_020573334.1"/>
</dbReference>
<dbReference type="Gene3D" id="2.130.10.30">
    <property type="entry name" value="Regulator of chromosome condensation 1/beta-lactamase-inhibitor protein II"/>
    <property type="match status" value="2"/>
</dbReference>
<proteinExistence type="predicted"/>
<feature type="repeat" description="RCC1" evidence="1">
    <location>
        <begin position="475"/>
        <end position="526"/>
    </location>
</feature>
<dbReference type="InterPro" id="IPR036770">
    <property type="entry name" value="Ankyrin_rpt-contain_sf"/>
</dbReference>
<comment type="caution">
    <text evidence="2">The sequence shown here is derived from an EMBL/GenBank/DDBJ whole genome shotgun (WGS) entry which is preliminary data.</text>
</comment>
<accession>D3B218</accession>
<dbReference type="PANTHER" id="PTHR46586:SF3">
    <property type="entry name" value="ANKYRIN REPEAT-CONTAINING PROTEIN"/>
    <property type="match status" value="1"/>
</dbReference>
<dbReference type="InterPro" id="IPR000408">
    <property type="entry name" value="Reg_chr_condens"/>
</dbReference>
<dbReference type="InterPro" id="IPR052050">
    <property type="entry name" value="SecEffector_AnkRepeat"/>
</dbReference>